<name>A0A0J8B952_BETVV</name>
<evidence type="ECO:0000313" key="2">
    <source>
        <dbReference type="Proteomes" id="UP000035740"/>
    </source>
</evidence>
<proteinExistence type="predicted"/>
<dbReference type="AlphaFoldDB" id="A0A0J8B952"/>
<reference evidence="1 2" key="1">
    <citation type="journal article" date="2014" name="Nature">
        <title>The genome of the recently domesticated crop plant sugar beet (Beta vulgaris).</title>
        <authorList>
            <person name="Dohm J.C."/>
            <person name="Minoche A.E."/>
            <person name="Holtgrawe D."/>
            <person name="Capella-Gutierrez S."/>
            <person name="Zakrzewski F."/>
            <person name="Tafer H."/>
            <person name="Rupp O."/>
            <person name="Sorensen T.R."/>
            <person name="Stracke R."/>
            <person name="Reinhardt R."/>
            <person name="Goesmann A."/>
            <person name="Kraft T."/>
            <person name="Schulz B."/>
            <person name="Stadler P.F."/>
            <person name="Schmidt T."/>
            <person name="Gabaldon T."/>
            <person name="Lehrach H."/>
            <person name="Weisshaar B."/>
            <person name="Himmelbauer H."/>
        </authorList>
    </citation>
    <scope>NUCLEOTIDE SEQUENCE [LARGE SCALE GENOMIC DNA]</scope>
    <source>
        <tissue evidence="1">Taproot</tissue>
    </source>
</reference>
<evidence type="ECO:0000313" key="1">
    <source>
        <dbReference type="EMBL" id="KMS97491.1"/>
    </source>
</evidence>
<keyword evidence="2" id="KW-1185">Reference proteome</keyword>
<dbReference type="EMBL" id="KQ090311">
    <property type="protein sequence ID" value="KMS97491.1"/>
    <property type="molecule type" value="Genomic_DNA"/>
</dbReference>
<gene>
    <name evidence="1" type="ORF">BVRB_5g126570</name>
</gene>
<sequence length="41" mass="4562">MELTNLTRASWSKGGRGNILLGEAILGRYILQDLRFPCAKV</sequence>
<organism evidence="1 2">
    <name type="scientific">Beta vulgaris subsp. vulgaris</name>
    <name type="common">Beet</name>
    <dbReference type="NCBI Taxonomy" id="3555"/>
    <lineage>
        <taxon>Eukaryota</taxon>
        <taxon>Viridiplantae</taxon>
        <taxon>Streptophyta</taxon>
        <taxon>Embryophyta</taxon>
        <taxon>Tracheophyta</taxon>
        <taxon>Spermatophyta</taxon>
        <taxon>Magnoliopsida</taxon>
        <taxon>eudicotyledons</taxon>
        <taxon>Gunneridae</taxon>
        <taxon>Pentapetalae</taxon>
        <taxon>Caryophyllales</taxon>
        <taxon>Chenopodiaceae</taxon>
        <taxon>Betoideae</taxon>
        <taxon>Beta</taxon>
    </lineage>
</organism>
<dbReference type="Proteomes" id="UP000035740">
    <property type="component" value="Unassembled WGS sequence"/>
</dbReference>
<protein>
    <submittedName>
        <fullName evidence="1">Uncharacterized protein</fullName>
    </submittedName>
</protein>
<dbReference type="Gramene" id="KMS97491">
    <property type="protein sequence ID" value="KMS97491"/>
    <property type="gene ID" value="BVRB_5g126570"/>
</dbReference>
<accession>A0A0J8B952</accession>